<dbReference type="InterPro" id="IPR050204">
    <property type="entry name" value="AraC_XylS_family_regulators"/>
</dbReference>
<dbReference type="InterPro" id="IPR018060">
    <property type="entry name" value="HTH_AraC"/>
</dbReference>
<dbReference type="Pfam" id="PF12833">
    <property type="entry name" value="HTH_18"/>
    <property type="match status" value="1"/>
</dbReference>
<dbReference type="GO" id="GO:0043565">
    <property type="term" value="F:sequence-specific DNA binding"/>
    <property type="evidence" value="ECO:0007669"/>
    <property type="project" value="InterPro"/>
</dbReference>
<evidence type="ECO:0000313" key="6">
    <source>
        <dbReference type="Proteomes" id="UP000241074"/>
    </source>
</evidence>
<dbReference type="InterPro" id="IPR009057">
    <property type="entry name" value="Homeodomain-like_sf"/>
</dbReference>
<evidence type="ECO:0000256" key="2">
    <source>
        <dbReference type="ARBA" id="ARBA00023125"/>
    </source>
</evidence>
<accession>A0A2P1PMB9</accession>
<evidence type="ECO:0000313" key="5">
    <source>
        <dbReference type="EMBL" id="AVP95986.1"/>
    </source>
</evidence>
<feature type="domain" description="HTH araC/xylS-type" evidence="4">
    <location>
        <begin position="181"/>
        <end position="279"/>
    </location>
</feature>
<dbReference type="PRINTS" id="PR00032">
    <property type="entry name" value="HTHARAC"/>
</dbReference>
<keyword evidence="6" id="KW-1185">Reference proteome</keyword>
<dbReference type="EMBL" id="CP027860">
    <property type="protein sequence ID" value="AVP95986.1"/>
    <property type="molecule type" value="Genomic_DNA"/>
</dbReference>
<dbReference type="InterPro" id="IPR020449">
    <property type="entry name" value="Tscrpt_reg_AraC-type_HTH"/>
</dbReference>
<evidence type="ECO:0000259" key="4">
    <source>
        <dbReference type="PROSITE" id="PS01124"/>
    </source>
</evidence>
<sequence>MWLHEKVLTRAEVWECPTGERLIPRLGIMVLGRGASLALPIGWLGVVINLRGCARVSSEIGLLSLTGRKWLVTDPDLPTHVQSARLGLTIVIATNPPARRQMRVENRLLPGIGALPKDLAQMLVTQLRNSKAPAQAFWQRDHQVQSVIECLEHAQRPIFSRLSRVPGKSRLARVRTLARLQRASLYAACNTDRPVRVADMAGLARFSSWHFSRTFARVYEATPLEFLQALRLGNARELLCRPDLSAGEVANACGFENASAFARAFRRRFGHAPSEMRMRNAEKWHTEQDEIANPDARQSTRLPIFDWCDNAHLTTGVYSRC</sequence>
<dbReference type="SUPFAM" id="SSF46689">
    <property type="entry name" value="Homeodomain-like"/>
    <property type="match status" value="2"/>
</dbReference>
<dbReference type="Proteomes" id="UP000241074">
    <property type="component" value="Chromosome"/>
</dbReference>
<dbReference type="OrthoDB" id="6053579at2"/>
<dbReference type="KEGG" id="xba:C7S18_01720"/>
<reference evidence="5 6" key="2">
    <citation type="submission" date="2018-03" db="EMBL/GenBank/DDBJ databases">
        <authorList>
            <person name="Keele B.F."/>
        </authorList>
    </citation>
    <scope>NUCLEOTIDE SEQUENCE [LARGE SCALE GENOMIC DNA]</scope>
    <source>
        <strain evidence="5 6">D13</strain>
    </source>
</reference>
<protein>
    <recommendedName>
        <fullName evidence="4">HTH araC/xylS-type domain-containing protein</fullName>
    </recommendedName>
</protein>
<dbReference type="RefSeq" id="WP_106889915.1">
    <property type="nucleotide sequence ID" value="NZ_CP027860.1"/>
</dbReference>
<proteinExistence type="predicted"/>
<dbReference type="GO" id="GO:0003700">
    <property type="term" value="F:DNA-binding transcription factor activity"/>
    <property type="evidence" value="ECO:0007669"/>
    <property type="project" value="InterPro"/>
</dbReference>
<evidence type="ECO:0000256" key="3">
    <source>
        <dbReference type="ARBA" id="ARBA00023163"/>
    </source>
</evidence>
<keyword evidence="1" id="KW-0805">Transcription regulation</keyword>
<keyword evidence="3" id="KW-0804">Transcription</keyword>
<reference evidence="5 6" key="1">
    <citation type="submission" date="2018-03" db="EMBL/GenBank/DDBJ databases">
        <title>Ahniella affigens gen. nov., sp. nov., a gammaproteobacterium isolated from sandy soil near a stream.</title>
        <authorList>
            <person name="Ko Y."/>
            <person name="Kim J.-H."/>
        </authorList>
    </citation>
    <scope>NUCLEOTIDE SEQUENCE [LARGE SCALE GENOMIC DNA]</scope>
    <source>
        <strain evidence="5 6">D13</strain>
    </source>
</reference>
<dbReference type="PROSITE" id="PS01124">
    <property type="entry name" value="HTH_ARAC_FAMILY_2"/>
    <property type="match status" value="1"/>
</dbReference>
<gene>
    <name evidence="5" type="ORF">C7S18_01720</name>
</gene>
<dbReference type="PANTHER" id="PTHR46796:SF7">
    <property type="entry name" value="ARAC FAMILY TRANSCRIPTIONAL REGULATOR"/>
    <property type="match status" value="1"/>
</dbReference>
<dbReference type="Gene3D" id="1.10.10.60">
    <property type="entry name" value="Homeodomain-like"/>
    <property type="match status" value="2"/>
</dbReference>
<name>A0A2P1PMB9_9GAMM</name>
<keyword evidence="2" id="KW-0238">DNA-binding</keyword>
<evidence type="ECO:0000256" key="1">
    <source>
        <dbReference type="ARBA" id="ARBA00023015"/>
    </source>
</evidence>
<dbReference type="SMART" id="SM00342">
    <property type="entry name" value="HTH_ARAC"/>
    <property type="match status" value="1"/>
</dbReference>
<dbReference type="PANTHER" id="PTHR46796">
    <property type="entry name" value="HTH-TYPE TRANSCRIPTIONAL ACTIVATOR RHAS-RELATED"/>
    <property type="match status" value="1"/>
</dbReference>
<dbReference type="AlphaFoldDB" id="A0A2P1PMB9"/>
<organism evidence="5 6">
    <name type="scientific">Ahniella affigens</name>
    <dbReference type="NCBI Taxonomy" id="2021234"/>
    <lineage>
        <taxon>Bacteria</taxon>
        <taxon>Pseudomonadati</taxon>
        <taxon>Pseudomonadota</taxon>
        <taxon>Gammaproteobacteria</taxon>
        <taxon>Lysobacterales</taxon>
        <taxon>Rhodanobacteraceae</taxon>
        <taxon>Ahniella</taxon>
    </lineage>
</organism>